<evidence type="ECO:0000256" key="10">
    <source>
        <dbReference type="ARBA" id="ARBA00023304"/>
    </source>
</evidence>
<evidence type="ECO:0000256" key="14">
    <source>
        <dbReference type="PIRSR" id="PIRSR006468-1"/>
    </source>
</evidence>
<dbReference type="EC" id="2.6.1.42" evidence="17"/>
<dbReference type="Proteomes" id="UP000199476">
    <property type="component" value="Unassembled WGS sequence"/>
</dbReference>
<comment type="similarity">
    <text evidence="5 15">Belongs to the class-IV pyridoxal-phosphate-dependent aminotransferase family.</text>
</comment>
<dbReference type="UniPathway" id="UPA00047">
    <property type="reaction ID" value="UER00058"/>
</dbReference>
<dbReference type="SUPFAM" id="SSF56752">
    <property type="entry name" value="D-aminoacid aminotransferase-like PLP-dependent enzymes"/>
    <property type="match status" value="1"/>
</dbReference>
<evidence type="ECO:0000313" key="19">
    <source>
        <dbReference type="EMBL" id="SDM14317.1"/>
    </source>
</evidence>
<dbReference type="NCBIfam" id="NF009897">
    <property type="entry name" value="PRK13357.1"/>
    <property type="match status" value="1"/>
</dbReference>
<evidence type="ECO:0000256" key="13">
    <source>
        <dbReference type="ARBA" id="ARBA00049229"/>
    </source>
</evidence>
<dbReference type="PIRSF" id="PIRSF006468">
    <property type="entry name" value="BCAT1"/>
    <property type="match status" value="1"/>
</dbReference>
<evidence type="ECO:0000256" key="1">
    <source>
        <dbReference type="ARBA" id="ARBA00001933"/>
    </source>
</evidence>
<dbReference type="NCBIfam" id="TIGR01123">
    <property type="entry name" value="ilvE_II"/>
    <property type="match status" value="1"/>
</dbReference>
<name>A0A1G9QUN7_9FIRM</name>
<evidence type="ECO:0000256" key="18">
    <source>
        <dbReference type="RuleBase" id="RU004519"/>
    </source>
</evidence>
<evidence type="ECO:0000256" key="3">
    <source>
        <dbReference type="ARBA" id="ARBA00004931"/>
    </source>
</evidence>
<sequence>MPETIDEQITIEKTKDPKEIPADDDLDFGRLFSDHMFMMEYESGKGWHDPQIIPYQPLEIDPGSSFCHYCQVTFEGMKAYRNEDDEIMLFRPDKNAERLNNSNRRMCMPELDPEFFIKAVKTLVDVDSDWVPSSEGTSLYIRPFIVATEKYLGLKSSDSYKFLIIASPVGSYYPEGLKPTEIKVETEYVRSVKGGTGAAKTGGNYGRSLLAQNQAAEEGFDGVLWLDGRERKYVEEVGAMNVFFRIDDTIVTPSLEGTILPGITRDSVIKILEDRGEEVEERKLEIEELAQAYRNGYLQEAFGTGTAAVIAPIGRIQWEDLNMEINDREVGPLTSEIYDILTGIQRGRIKDKYDWTDKVK</sequence>
<dbReference type="InterPro" id="IPR001544">
    <property type="entry name" value="Aminotrans_IV"/>
</dbReference>
<dbReference type="STRING" id="321763.SAMN04488692_11822"/>
<evidence type="ECO:0000256" key="17">
    <source>
        <dbReference type="RuleBase" id="RU004517"/>
    </source>
</evidence>
<evidence type="ECO:0000256" key="5">
    <source>
        <dbReference type="ARBA" id="ARBA00009320"/>
    </source>
</evidence>
<keyword evidence="9 16" id="KW-0663">Pyridoxal phosphate</keyword>
<dbReference type="UniPathway" id="UPA00048">
    <property type="reaction ID" value="UER00073"/>
</dbReference>
<accession>A0A1G9QUN7</accession>
<comment type="pathway">
    <text evidence="2 18">Amino-acid biosynthesis; L-isoleucine biosynthesis; L-isoleucine from 2-oxobutanoate: step 4/4.</text>
</comment>
<reference evidence="19 20" key="1">
    <citation type="submission" date="2016-10" db="EMBL/GenBank/DDBJ databases">
        <authorList>
            <person name="de Groot N.N."/>
        </authorList>
    </citation>
    <scope>NUCLEOTIDE SEQUENCE [LARGE SCALE GENOMIC DNA]</scope>
    <source>
        <strain evidence="19 20">SLAS-1</strain>
    </source>
</reference>
<evidence type="ECO:0000256" key="9">
    <source>
        <dbReference type="ARBA" id="ARBA00022898"/>
    </source>
</evidence>
<dbReference type="InterPro" id="IPR043131">
    <property type="entry name" value="BCAT-like_N"/>
</dbReference>
<comment type="cofactor">
    <cofactor evidence="1 16">
        <name>pyridoxal 5'-phosphate</name>
        <dbReference type="ChEBI" id="CHEBI:597326"/>
    </cofactor>
</comment>
<dbReference type="GO" id="GO:0052655">
    <property type="term" value="F:L-valine-2-oxoglutarate transaminase activity"/>
    <property type="evidence" value="ECO:0007669"/>
    <property type="project" value="RHEA"/>
</dbReference>
<dbReference type="GO" id="GO:0052656">
    <property type="term" value="F:L-isoleucine-2-oxoglutarate transaminase activity"/>
    <property type="evidence" value="ECO:0007669"/>
    <property type="project" value="RHEA"/>
</dbReference>
<evidence type="ECO:0000256" key="8">
    <source>
        <dbReference type="ARBA" id="ARBA00022679"/>
    </source>
</evidence>
<keyword evidence="8 17" id="KW-0808">Transferase</keyword>
<comment type="pathway">
    <text evidence="4 18">Amino-acid biosynthesis; L-leucine biosynthesis; L-leucine from 3-methyl-2-oxobutanoate: step 4/4.</text>
</comment>
<dbReference type="GO" id="GO:0052654">
    <property type="term" value="F:L-leucine-2-oxoglutarate transaminase activity"/>
    <property type="evidence" value="ECO:0007669"/>
    <property type="project" value="RHEA"/>
</dbReference>
<keyword evidence="7 17" id="KW-0028">Amino-acid biosynthesis</keyword>
<dbReference type="GO" id="GO:0009098">
    <property type="term" value="P:L-leucine biosynthetic process"/>
    <property type="evidence" value="ECO:0007669"/>
    <property type="project" value="UniProtKB-UniPathway"/>
</dbReference>
<dbReference type="CDD" id="cd01557">
    <property type="entry name" value="BCAT_beta_family"/>
    <property type="match status" value="1"/>
</dbReference>
<comment type="catalytic activity">
    <reaction evidence="12 17">
        <text>L-isoleucine + 2-oxoglutarate = (S)-3-methyl-2-oxopentanoate + L-glutamate</text>
        <dbReference type="Rhea" id="RHEA:24801"/>
        <dbReference type="ChEBI" id="CHEBI:16810"/>
        <dbReference type="ChEBI" id="CHEBI:29985"/>
        <dbReference type="ChEBI" id="CHEBI:35146"/>
        <dbReference type="ChEBI" id="CHEBI:58045"/>
        <dbReference type="EC" id="2.6.1.42"/>
    </reaction>
</comment>
<comment type="catalytic activity">
    <reaction evidence="11 17">
        <text>L-valine + 2-oxoglutarate = 3-methyl-2-oxobutanoate + L-glutamate</text>
        <dbReference type="Rhea" id="RHEA:24813"/>
        <dbReference type="ChEBI" id="CHEBI:11851"/>
        <dbReference type="ChEBI" id="CHEBI:16810"/>
        <dbReference type="ChEBI" id="CHEBI:29985"/>
        <dbReference type="ChEBI" id="CHEBI:57762"/>
        <dbReference type="EC" id="2.6.1.42"/>
    </reaction>
</comment>
<dbReference type="InterPro" id="IPR043132">
    <property type="entry name" value="BCAT-like_C"/>
</dbReference>
<dbReference type="InterPro" id="IPR018300">
    <property type="entry name" value="Aminotrans_IV_CS"/>
</dbReference>
<dbReference type="PROSITE" id="PS00770">
    <property type="entry name" value="AA_TRANSFER_CLASS_4"/>
    <property type="match status" value="1"/>
</dbReference>
<dbReference type="AlphaFoldDB" id="A0A1G9QUN7"/>
<dbReference type="InterPro" id="IPR036038">
    <property type="entry name" value="Aminotransferase-like"/>
</dbReference>
<dbReference type="InterPro" id="IPR005786">
    <property type="entry name" value="B_amino_transII"/>
</dbReference>
<organism evidence="19 20">
    <name type="scientific">Halarsenatibacter silvermanii</name>
    <dbReference type="NCBI Taxonomy" id="321763"/>
    <lineage>
        <taxon>Bacteria</taxon>
        <taxon>Bacillati</taxon>
        <taxon>Bacillota</taxon>
        <taxon>Clostridia</taxon>
        <taxon>Halanaerobiales</taxon>
        <taxon>Halarsenatibacteraceae</taxon>
        <taxon>Halarsenatibacter</taxon>
    </lineage>
</organism>
<evidence type="ECO:0000256" key="2">
    <source>
        <dbReference type="ARBA" id="ARBA00004824"/>
    </source>
</evidence>
<protein>
    <recommendedName>
        <fullName evidence="17">Branched-chain-amino-acid aminotransferase</fullName>
        <ecNumber evidence="17">2.6.1.42</ecNumber>
    </recommendedName>
</protein>
<dbReference type="Gene3D" id="3.30.470.10">
    <property type="match status" value="1"/>
</dbReference>
<comment type="catalytic activity">
    <reaction evidence="13 17">
        <text>L-leucine + 2-oxoglutarate = 4-methyl-2-oxopentanoate + L-glutamate</text>
        <dbReference type="Rhea" id="RHEA:18321"/>
        <dbReference type="ChEBI" id="CHEBI:16810"/>
        <dbReference type="ChEBI" id="CHEBI:17865"/>
        <dbReference type="ChEBI" id="CHEBI:29985"/>
        <dbReference type="ChEBI" id="CHEBI:57427"/>
        <dbReference type="EC" id="2.6.1.42"/>
    </reaction>
</comment>
<keyword evidence="20" id="KW-1185">Reference proteome</keyword>
<dbReference type="InterPro" id="IPR033939">
    <property type="entry name" value="BCAT_family"/>
</dbReference>
<dbReference type="GO" id="GO:0009099">
    <property type="term" value="P:L-valine biosynthetic process"/>
    <property type="evidence" value="ECO:0007669"/>
    <property type="project" value="UniProtKB-UniPathway"/>
</dbReference>
<dbReference type="GO" id="GO:0009097">
    <property type="term" value="P:isoleucine biosynthetic process"/>
    <property type="evidence" value="ECO:0007669"/>
    <property type="project" value="UniProtKB-UniPathway"/>
</dbReference>
<dbReference type="EMBL" id="FNGO01000018">
    <property type="protein sequence ID" value="SDM14317.1"/>
    <property type="molecule type" value="Genomic_DNA"/>
</dbReference>
<evidence type="ECO:0000256" key="12">
    <source>
        <dbReference type="ARBA" id="ARBA00048798"/>
    </source>
</evidence>
<evidence type="ECO:0000256" key="6">
    <source>
        <dbReference type="ARBA" id="ARBA00022576"/>
    </source>
</evidence>
<keyword evidence="10 17" id="KW-0100">Branched-chain amino acid biosynthesis</keyword>
<dbReference type="UniPathway" id="UPA00049">
    <property type="reaction ID" value="UER00062"/>
</dbReference>
<dbReference type="Gene3D" id="3.20.10.10">
    <property type="entry name" value="D-amino Acid Aminotransferase, subunit A, domain 2"/>
    <property type="match status" value="1"/>
</dbReference>
<evidence type="ECO:0000256" key="4">
    <source>
        <dbReference type="ARBA" id="ARBA00005072"/>
    </source>
</evidence>
<evidence type="ECO:0000256" key="7">
    <source>
        <dbReference type="ARBA" id="ARBA00022605"/>
    </source>
</evidence>
<dbReference type="Pfam" id="PF01063">
    <property type="entry name" value="Aminotran_4"/>
    <property type="match status" value="1"/>
</dbReference>
<comment type="pathway">
    <text evidence="3 18">Amino-acid biosynthesis; L-valine biosynthesis; L-valine from pyruvate: step 4/4.</text>
</comment>
<proteinExistence type="inferred from homology"/>
<evidence type="ECO:0000313" key="20">
    <source>
        <dbReference type="Proteomes" id="UP000199476"/>
    </source>
</evidence>
<gene>
    <name evidence="19" type="ORF">SAMN04488692_11822</name>
</gene>
<feature type="modified residue" description="N6-(pyridoxal phosphate)lysine" evidence="14">
    <location>
        <position position="200"/>
    </location>
</feature>
<dbReference type="PANTHER" id="PTHR11825">
    <property type="entry name" value="SUBGROUP IIII AMINOTRANSFERASE"/>
    <property type="match status" value="1"/>
</dbReference>
<dbReference type="PANTHER" id="PTHR11825:SF44">
    <property type="entry name" value="BRANCHED-CHAIN-AMINO-ACID AMINOTRANSFERASE"/>
    <property type="match status" value="1"/>
</dbReference>
<evidence type="ECO:0000256" key="11">
    <source>
        <dbReference type="ARBA" id="ARBA00048212"/>
    </source>
</evidence>
<evidence type="ECO:0000256" key="16">
    <source>
        <dbReference type="RuleBase" id="RU004516"/>
    </source>
</evidence>
<keyword evidence="6 17" id="KW-0032">Aminotransferase</keyword>
<evidence type="ECO:0000256" key="15">
    <source>
        <dbReference type="RuleBase" id="RU004106"/>
    </source>
</evidence>